<dbReference type="Pfam" id="PF13860">
    <property type="entry name" value="FlgD_ig"/>
    <property type="match status" value="1"/>
</dbReference>
<name>A0ABP8LTH8_9BACT</name>
<comment type="caution">
    <text evidence="4">The sequence shown here is derived from an EMBL/GenBank/DDBJ whole genome shotgun (WGS) entry which is preliminary data.</text>
</comment>
<reference evidence="5" key="1">
    <citation type="journal article" date="2019" name="Int. J. Syst. Evol. Microbiol.">
        <title>The Global Catalogue of Microorganisms (GCM) 10K type strain sequencing project: providing services to taxonomists for standard genome sequencing and annotation.</title>
        <authorList>
            <consortium name="The Broad Institute Genomics Platform"/>
            <consortium name="The Broad Institute Genome Sequencing Center for Infectious Disease"/>
            <person name="Wu L."/>
            <person name="Ma J."/>
        </authorList>
    </citation>
    <scope>NUCLEOTIDE SEQUENCE [LARGE SCALE GENOMIC DNA]</scope>
    <source>
        <strain evidence="5">JCM 17926</strain>
    </source>
</reference>
<proteinExistence type="predicted"/>
<evidence type="ECO:0000313" key="4">
    <source>
        <dbReference type="EMBL" id="GAA4436209.1"/>
    </source>
</evidence>
<dbReference type="InterPro" id="IPR025965">
    <property type="entry name" value="FlgD/Vpr_Ig-like"/>
</dbReference>
<dbReference type="InterPro" id="IPR045474">
    <property type="entry name" value="GEVED"/>
</dbReference>
<dbReference type="InterPro" id="IPR002909">
    <property type="entry name" value="IPT_dom"/>
</dbReference>
<evidence type="ECO:0000259" key="2">
    <source>
        <dbReference type="Pfam" id="PF13860"/>
    </source>
</evidence>
<dbReference type="PANTHER" id="PTHR35580:SF1">
    <property type="entry name" value="PHYTASE-LIKE DOMAIN-CONTAINING PROTEIN"/>
    <property type="match status" value="1"/>
</dbReference>
<feature type="domain" description="FlgD/Vpr Ig-like" evidence="2">
    <location>
        <begin position="1031"/>
        <end position="1082"/>
    </location>
</feature>
<keyword evidence="5" id="KW-1185">Reference proteome</keyword>
<dbReference type="SUPFAM" id="SSF50998">
    <property type="entry name" value="Quinoprotein alcohol dehydrogenase-like"/>
    <property type="match status" value="1"/>
</dbReference>
<dbReference type="InterPro" id="IPR052918">
    <property type="entry name" value="Motility_Chemotaxis_Reg"/>
</dbReference>
<dbReference type="CDD" id="cd00102">
    <property type="entry name" value="IPT"/>
    <property type="match status" value="1"/>
</dbReference>
<accession>A0ABP8LTH8</accession>
<dbReference type="InterPro" id="IPR010620">
    <property type="entry name" value="SBBP_repeat"/>
</dbReference>
<dbReference type="Proteomes" id="UP001500552">
    <property type="component" value="Unassembled WGS sequence"/>
</dbReference>
<dbReference type="Pfam" id="PF06739">
    <property type="entry name" value="SBBP"/>
    <property type="match status" value="1"/>
</dbReference>
<dbReference type="Gene3D" id="2.60.40.4070">
    <property type="match status" value="1"/>
</dbReference>
<feature type="domain" description="IPT/TIG" evidence="1">
    <location>
        <begin position="822"/>
        <end position="896"/>
    </location>
</feature>
<protein>
    <recommendedName>
        <fullName evidence="6">Por secretion system C-terminal sorting domain-containing protein</fullName>
    </recommendedName>
</protein>
<sequence length="1099" mass="117659">MATGSSGTVYTAGAFSGTAAFGSTSLTSSGAEDAYIAHYTADGDLLWAHQIGGPAADRATAIATDGSYNIYIAGTFSGTADFGGTSLTSSGEADAFIAKYDASGSLLWVRHEGGERIDSVLELSLDIAENVHLAVRSERSSSDEPLEQQVYIYKYGSSGNLQWSSNAGGEGGNVTDISFDSGGNAYVTGDFTGTMVIGGQTFQSPTNTYEKYSAVFTAKFNPDGEVAWAREAYGMEKYTEIGFPASVQSAQIATDKAGNVYISGTFYSGIQFGDVILDVGFDREIPEEVFLAKYDNAGNPVWARWVDGLNGGVDIVALISSADDNLYLAYHPLGFMAQDPTANVNKYDTDGNLIWKIIEDADFDNPTPIHQIALDEDSRLYMTFSFIGEVYILGTTGTEETSELITSDDLSNRFTAIYSAEGAPVWVQQVGTSAISDAPDGVYMAGSFENTATFGTATLTSNGDKDAFLAKVHFSVIDNPYYCVPVIANGCTDYNVIAYFKFASLYSNTRGCLYLNGYTNFYPFNDKFNQSYYVATVKPGQSYPISLRSESEYGYISQEQAYGVWIDYNDDKDFDDPGEFVYASPEVGAEFSGTVTIPADAVSGVRRLRVRSRPDGVFAASESCTAGTYGETQDYSIAIGYCAPFPYAQSNNGSYIDNFSFHTLVHNNSGFDAPGYNLYEPTGTLTTTVTKGESYSLSVQSGPVAQAFGVWIDYNNDLDFDDEGELVYASPILGEDYIEEGTIYSPSVSTDPFTGTVVIPASATAGPLRLRVRSNSFPFLGGGYGACAEYDSDPVGPDSDSFLYGETEDYTIIIEEPEEEPPVITSFSPSQGLPGTTVQIIGAGFETATAVKFNGAGASFEVVSNTELKAVVPAAATTGIITVTTEGGEATSGTDFVVLQPSIFVFAPWWGHAGTKVILIGQNLSTTSEVRFNGVPASNFTVYNDYLVRATVPAGASTGKISLSLYGGAEAISPWDFHVLWWPSALIASEAAADSTVQEEVKSPGLEEGLVAYPNPFQEGVTISATLQQEGPAELIIFSELGQRVREIRYGQLGEGRHDLMWDGKDSQGIKVARGLYFYQVVLGNRLLSGKLLKSGGGR</sequence>
<feature type="domain" description="GEVED" evidence="3">
    <location>
        <begin position="708"/>
        <end position="812"/>
    </location>
</feature>
<gene>
    <name evidence="4" type="ORF">GCM10023188_29020</name>
</gene>
<dbReference type="PANTHER" id="PTHR35580">
    <property type="entry name" value="CELL SURFACE GLYCOPROTEIN (S-LAYER PROTEIN)-LIKE PROTEIN"/>
    <property type="match status" value="1"/>
</dbReference>
<evidence type="ECO:0000259" key="1">
    <source>
        <dbReference type="Pfam" id="PF01833"/>
    </source>
</evidence>
<dbReference type="InterPro" id="IPR014756">
    <property type="entry name" value="Ig_E-set"/>
</dbReference>
<dbReference type="Pfam" id="PF20009">
    <property type="entry name" value="GEVED"/>
    <property type="match status" value="2"/>
</dbReference>
<dbReference type="Pfam" id="PF01833">
    <property type="entry name" value="TIG"/>
    <property type="match status" value="2"/>
</dbReference>
<evidence type="ECO:0000259" key="3">
    <source>
        <dbReference type="Pfam" id="PF20009"/>
    </source>
</evidence>
<dbReference type="Gene3D" id="2.80.10.50">
    <property type="match status" value="2"/>
</dbReference>
<feature type="domain" description="IPT/TIG" evidence="1">
    <location>
        <begin position="902"/>
        <end position="966"/>
    </location>
</feature>
<dbReference type="SUPFAM" id="SSF101898">
    <property type="entry name" value="NHL repeat"/>
    <property type="match status" value="1"/>
</dbReference>
<dbReference type="InterPro" id="IPR011047">
    <property type="entry name" value="Quinoprotein_ADH-like_sf"/>
</dbReference>
<dbReference type="EMBL" id="BAABHC010000016">
    <property type="protein sequence ID" value="GAA4436209.1"/>
    <property type="molecule type" value="Genomic_DNA"/>
</dbReference>
<evidence type="ECO:0000313" key="5">
    <source>
        <dbReference type="Proteomes" id="UP001500552"/>
    </source>
</evidence>
<organism evidence="4 5">
    <name type="scientific">Pontibacter saemangeumensis</name>
    <dbReference type="NCBI Taxonomy" id="1084525"/>
    <lineage>
        <taxon>Bacteria</taxon>
        <taxon>Pseudomonadati</taxon>
        <taxon>Bacteroidota</taxon>
        <taxon>Cytophagia</taxon>
        <taxon>Cytophagales</taxon>
        <taxon>Hymenobacteraceae</taxon>
        <taxon>Pontibacter</taxon>
    </lineage>
</organism>
<evidence type="ECO:0008006" key="6">
    <source>
        <dbReference type="Google" id="ProtNLM"/>
    </source>
</evidence>
<feature type="domain" description="GEVED" evidence="3">
    <location>
        <begin position="562"/>
        <end position="637"/>
    </location>
</feature>
<dbReference type="Gene3D" id="2.60.40.10">
    <property type="entry name" value="Immunoglobulins"/>
    <property type="match status" value="2"/>
</dbReference>
<dbReference type="SUPFAM" id="SSF81296">
    <property type="entry name" value="E set domains"/>
    <property type="match status" value="2"/>
</dbReference>
<dbReference type="InterPro" id="IPR013783">
    <property type="entry name" value="Ig-like_fold"/>
</dbReference>